<keyword evidence="2 5" id="KW-0812">Transmembrane</keyword>
<dbReference type="InterPro" id="IPR011701">
    <property type="entry name" value="MFS"/>
</dbReference>
<dbReference type="PANTHER" id="PTHR23508">
    <property type="entry name" value="CARBOXYLIC ACID TRANSPORTER PROTEIN HOMOLOG"/>
    <property type="match status" value="1"/>
</dbReference>
<evidence type="ECO:0000256" key="3">
    <source>
        <dbReference type="ARBA" id="ARBA00022989"/>
    </source>
</evidence>
<dbReference type="Pfam" id="PF07690">
    <property type="entry name" value="MFS_1"/>
    <property type="match status" value="1"/>
</dbReference>
<dbReference type="InterPro" id="IPR036259">
    <property type="entry name" value="MFS_trans_sf"/>
</dbReference>
<dbReference type="PROSITE" id="PS00217">
    <property type="entry name" value="SUGAR_TRANSPORT_2"/>
    <property type="match status" value="1"/>
</dbReference>
<sequence length="462" mass="48866">MRSSGLGGSPAGAGNASIAARFERLPFTAYQRRIALILVSCFAIDAVDLAMLSYLLAPVSHDLGLSQAEAGLAASSVFAGVGIGATIAGILCDTYGRRKILVYTMYLWGVASLLTAFAWDLTSFMTLRFITGIGLGAEIPAAFALIAECMPASRRALITGWMQVGSAIATVLFNIIALVAIHLIGEALGWRAMFVLMFLAAMFAIYVRRHICESPRWLASCGRDAEAARAMAAFESEVERAHGRPLPPPVADVIADAPPVQGTLAKLFAPGQASRTLFAWALWFAVMMGYYGITMWVGKLLVDRGMSIADSIMIGIFISSAGIPAAWLTGSLMERLGRKLVIIAVLMFVSLAALAYGYATSFAWIAATGAVMRFFMVALATGLYAYTPELFRTSTRATGLGTSSTMGRISAVAGPMLVPVLVATWGYIGAFAAFAICFGISALLVLLIGPETRGKSVEDATA</sequence>
<keyword evidence="8" id="KW-1185">Reference proteome</keyword>
<keyword evidence="3 5" id="KW-1133">Transmembrane helix</keyword>
<feature type="transmembrane region" description="Helical" evidence="5">
    <location>
        <begin position="364"/>
        <end position="386"/>
    </location>
</feature>
<dbReference type="InterPro" id="IPR005829">
    <property type="entry name" value="Sugar_transporter_CS"/>
</dbReference>
<dbReference type="Proteomes" id="UP000706039">
    <property type="component" value="Unassembled WGS sequence"/>
</dbReference>
<evidence type="ECO:0000256" key="4">
    <source>
        <dbReference type="ARBA" id="ARBA00023136"/>
    </source>
</evidence>
<comment type="caution">
    <text evidence="7">The sequence shown here is derived from an EMBL/GenBank/DDBJ whole genome shotgun (WGS) entry which is preliminary data.</text>
</comment>
<feature type="transmembrane region" description="Helical" evidence="5">
    <location>
        <begin position="72"/>
        <end position="93"/>
    </location>
</feature>
<feature type="transmembrane region" description="Helical" evidence="5">
    <location>
        <begin position="34"/>
        <end position="57"/>
    </location>
</feature>
<proteinExistence type="predicted"/>
<feature type="transmembrane region" description="Helical" evidence="5">
    <location>
        <begin position="125"/>
        <end position="146"/>
    </location>
</feature>
<evidence type="ECO:0000313" key="8">
    <source>
        <dbReference type="Proteomes" id="UP000706039"/>
    </source>
</evidence>
<reference evidence="7 8" key="1">
    <citation type="submission" date="2021-08" db="EMBL/GenBank/DDBJ databases">
        <authorList>
            <person name="Tuo L."/>
        </authorList>
    </citation>
    <scope>NUCLEOTIDE SEQUENCE [LARGE SCALE GENOMIC DNA]</scope>
    <source>
        <strain evidence="7 8">JCM 31229</strain>
    </source>
</reference>
<feature type="domain" description="Major facilitator superfamily (MFS) profile" evidence="6">
    <location>
        <begin position="34"/>
        <end position="453"/>
    </location>
</feature>
<dbReference type="InterPro" id="IPR020846">
    <property type="entry name" value="MFS_dom"/>
</dbReference>
<feature type="transmembrane region" description="Helical" evidence="5">
    <location>
        <begin position="340"/>
        <end position="358"/>
    </location>
</feature>
<feature type="transmembrane region" description="Helical" evidence="5">
    <location>
        <begin position="158"/>
        <end position="184"/>
    </location>
</feature>
<dbReference type="CDD" id="cd17316">
    <property type="entry name" value="MFS_SV2_like"/>
    <property type="match status" value="1"/>
</dbReference>
<dbReference type="PANTHER" id="PTHR23508:SF10">
    <property type="entry name" value="CARBOXYLIC ACID TRANSPORTER PROTEIN HOMOLOG"/>
    <property type="match status" value="1"/>
</dbReference>
<protein>
    <submittedName>
        <fullName evidence="7">MFS transporter</fullName>
    </submittedName>
</protein>
<evidence type="ECO:0000313" key="7">
    <source>
        <dbReference type="EMBL" id="MBY8824480.1"/>
    </source>
</evidence>
<comment type="subcellular location">
    <subcellularLocation>
        <location evidence="1">Membrane</location>
        <topology evidence="1">Multi-pass membrane protein</topology>
    </subcellularLocation>
</comment>
<feature type="transmembrane region" description="Helical" evidence="5">
    <location>
        <begin position="277"/>
        <end position="296"/>
    </location>
</feature>
<evidence type="ECO:0000256" key="1">
    <source>
        <dbReference type="ARBA" id="ARBA00004141"/>
    </source>
</evidence>
<evidence type="ECO:0000259" key="6">
    <source>
        <dbReference type="PROSITE" id="PS50850"/>
    </source>
</evidence>
<evidence type="ECO:0000256" key="2">
    <source>
        <dbReference type="ARBA" id="ARBA00022692"/>
    </source>
</evidence>
<feature type="transmembrane region" description="Helical" evidence="5">
    <location>
        <begin position="100"/>
        <end position="119"/>
    </location>
</feature>
<organism evidence="7 8">
    <name type="scientific">Sphingomonas colocasiae</name>
    <dbReference type="NCBI Taxonomy" id="1848973"/>
    <lineage>
        <taxon>Bacteria</taxon>
        <taxon>Pseudomonadati</taxon>
        <taxon>Pseudomonadota</taxon>
        <taxon>Alphaproteobacteria</taxon>
        <taxon>Sphingomonadales</taxon>
        <taxon>Sphingomonadaceae</taxon>
        <taxon>Sphingomonas</taxon>
    </lineage>
</organism>
<feature type="transmembrane region" description="Helical" evidence="5">
    <location>
        <begin position="190"/>
        <end position="207"/>
    </location>
</feature>
<dbReference type="RefSeq" id="WP_222991585.1">
    <property type="nucleotide sequence ID" value="NZ_JAINVV010000009.1"/>
</dbReference>
<dbReference type="PROSITE" id="PS50850">
    <property type="entry name" value="MFS"/>
    <property type="match status" value="1"/>
</dbReference>
<dbReference type="SUPFAM" id="SSF103473">
    <property type="entry name" value="MFS general substrate transporter"/>
    <property type="match status" value="1"/>
</dbReference>
<dbReference type="Gene3D" id="1.20.1250.20">
    <property type="entry name" value="MFS general substrate transporter like domains"/>
    <property type="match status" value="1"/>
</dbReference>
<gene>
    <name evidence="7" type="ORF">K7G82_19400</name>
</gene>
<keyword evidence="4 5" id="KW-0472">Membrane</keyword>
<feature type="transmembrane region" description="Helical" evidence="5">
    <location>
        <begin position="424"/>
        <end position="448"/>
    </location>
</feature>
<feature type="transmembrane region" description="Helical" evidence="5">
    <location>
        <begin position="308"/>
        <end position="328"/>
    </location>
</feature>
<evidence type="ECO:0000256" key="5">
    <source>
        <dbReference type="SAM" id="Phobius"/>
    </source>
</evidence>
<name>A0ABS7PT07_9SPHN</name>
<dbReference type="EMBL" id="JAINVV010000009">
    <property type="protein sequence ID" value="MBY8824480.1"/>
    <property type="molecule type" value="Genomic_DNA"/>
</dbReference>
<accession>A0ABS7PT07</accession>
<feature type="transmembrane region" description="Helical" evidence="5">
    <location>
        <begin position="398"/>
        <end position="418"/>
    </location>
</feature>